<dbReference type="Proteomes" id="UP001185331">
    <property type="component" value="Unassembled WGS sequence"/>
</dbReference>
<evidence type="ECO:0000313" key="1">
    <source>
        <dbReference type="EMBL" id="MDR6218152.1"/>
    </source>
</evidence>
<proteinExistence type="predicted"/>
<dbReference type="EMBL" id="JAVDQK010000004">
    <property type="protein sequence ID" value="MDR6218152.1"/>
    <property type="molecule type" value="Genomic_DNA"/>
</dbReference>
<name>A0AAE4BM56_9DEIO</name>
<dbReference type="RefSeq" id="WP_309854245.1">
    <property type="nucleotide sequence ID" value="NZ_JAVDQJ010000004.1"/>
</dbReference>
<evidence type="ECO:0000313" key="2">
    <source>
        <dbReference type="Proteomes" id="UP001185331"/>
    </source>
</evidence>
<gene>
    <name evidence="1" type="ORF">J2Y00_001715</name>
</gene>
<sequence length="83" mass="8937">MTRRKGRSAASDAWICGYVCAVAILASQTDPLHTDVITLLESGCPTAEQARAAGAERDDIEQLTPSWQHIAAQDARWAARTPS</sequence>
<organism evidence="1 2">
    <name type="scientific">Deinococcus soli</name>
    <name type="common">ex Cha et al. 2016</name>
    <dbReference type="NCBI Taxonomy" id="1309411"/>
    <lineage>
        <taxon>Bacteria</taxon>
        <taxon>Thermotogati</taxon>
        <taxon>Deinococcota</taxon>
        <taxon>Deinococci</taxon>
        <taxon>Deinococcales</taxon>
        <taxon>Deinococcaceae</taxon>
        <taxon>Deinococcus</taxon>
    </lineage>
</organism>
<reference evidence="1" key="1">
    <citation type="submission" date="2023-07" db="EMBL/GenBank/DDBJ databases">
        <title>Sorghum-associated microbial communities from plants grown in Nebraska, USA.</title>
        <authorList>
            <person name="Schachtman D."/>
        </authorList>
    </citation>
    <scope>NUCLEOTIDE SEQUENCE</scope>
    <source>
        <strain evidence="1">BE330</strain>
    </source>
</reference>
<dbReference type="AlphaFoldDB" id="A0AAE4BM56"/>
<comment type="caution">
    <text evidence="1">The sequence shown here is derived from an EMBL/GenBank/DDBJ whole genome shotgun (WGS) entry which is preliminary data.</text>
</comment>
<protein>
    <submittedName>
        <fullName evidence="1">Uncharacterized protein</fullName>
    </submittedName>
</protein>
<accession>A0AAE4BM56</accession>